<dbReference type="Pfam" id="PF03572">
    <property type="entry name" value="Peptidase_S41"/>
    <property type="match status" value="1"/>
</dbReference>
<dbReference type="EMBL" id="ATNM01000152">
    <property type="protein sequence ID" value="EPR66291.1"/>
    <property type="molecule type" value="Genomic_DNA"/>
</dbReference>
<evidence type="ECO:0000313" key="2">
    <source>
        <dbReference type="EMBL" id="EPR66291.1"/>
    </source>
</evidence>
<dbReference type="Gene3D" id="3.90.226.10">
    <property type="entry name" value="2-enoyl-CoA Hydratase, Chain A, domain 1"/>
    <property type="match status" value="1"/>
</dbReference>
<dbReference type="AlphaFoldDB" id="S7V8T9"/>
<organism evidence="2 3">
    <name type="scientific">Cyclobacterium qasimii M12-11B</name>
    <dbReference type="NCBI Taxonomy" id="641524"/>
    <lineage>
        <taxon>Bacteria</taxon>
        <taxon>Pseudomonadati</taxon>
        <taxon>Bacteroidota</taxon>
        <taxon>Cytophagia</taxon>
        <taxon>Cytophagales</taxon>
        <taxon>Cyclobacteriaceae</taxon>
        <taxon>Cyclobacterium</taxon>
    </lineage>
</organism>
<comment type="caution">
    <text evidence="2">The sequence shown here is derived from an EMBL/GenBank/DDBJ whole genome shotgun (WGS) entry which is preliminary data.</text>
</comment>
<dbReference type="GO" id="GO:0008236">
    <property type="term" value="F:serine-type peptidase activity"/>
    <property type="evidence" value="ECO:0007669"/>
    <property type="project" value="InterPro"/>
</dbReference>
<protein>
    <submittedName>
        <fullName evidence="2">Peptidase, S41 family</fullName>
    </submittedName>
</protein>
<feature type="domain" description="Tail specific protease" evidence="1">
    <location>
        <begin position="4"/>
        <end position="85"/>
    </location>
</feature>
<dbReference type="InterPro" id="IPR005151">
    <property type="entry name" value="Tail-specific_protease"/>
</dbReference>
<dbReference type="Proteomes" id="UP000014974">
    <property type="component" value="Unassembled WGS sequence"/>
</dbReference>
<dbReference type="eggNOG" id="COG0793">
    <property type="taxonomic scope" value="Bacteria"/>
</dbReference>
<proteinExistence type="predicted"/>
<evidence type="ECO:0000259" key="1">
    <source>
        <dbReference type="Pfam" id="PF03572"/>
    </source>
</evidence>
<accession>S7V8T9</accession>
<dbReference type="InterPro" id="IPR029045">
    <property type="entry name" value="ClpP/crotonase-like_dom_sf"/>
</dbReference>
<dbReference type="GO" id="GO:0006508">
    <property type="term" value="P:proteolysis"/>
    <property type="evidence" value="ECO:0007669"/>
    <property type="project" value="InterPro"/>
</dbReference>
<gene>
    <name evidence="2" type="ORF">ADICYQ_4694</name>
</gene>
<dbReference type="STRING" id="641524.ADICYQ_4694"/>
<reference evidence="2 3" key="1">
    <citation type="journal article" date="2013" name="Genome Announc.">
        <title>Draft Genome Sequence of Cyclobacterium qasimii Strain M12-11BT, Isolated from Arctic Marine Sediment.</title>
        <authorList>
            <person name="Shivaji S."/>
            <person name="Ara S."/>
            <person name="Singh A."/>
            <person name="Kumar Pinnaka A."/>
        </authorList>
    </citation>
    <scope>NUCLEOTIDE SEQUENCE [LARGE SCALE GENOMIC DNA]</scope>
    <source>
        <strain evidence="2 3">M12-11B</strain>
    </source>
</reference>
<dbReference type="SUPFAM" id="SSF52096">
    <property type="entry name" value="ClpP/crotonase"/>
    <property type="match status" value="1"/>
</dbReference>
<evidence type="ECO:0000313" key="3">
    <source>
        <dbReference type="Proteomes" id="UP000014974"/>
    </source>
</evidence>
<name>S7V8T9_9BACT</name>
<dbReference type="CDD" id="cd07562">
    <property type="entry name" value="Peptidase_S41_TRI"/>
    <property type="match status" value="1"/>
</dbReference>
<sequence length="110" mass="11808">MGKTYKGKLVVLTNEFSQSQAEYTAMAFRAGDNTTVIGSTTAGADGNVSPLFLPGGLKTMISGIGVYYPNREETQRIGIVPDIEVKPSIEGIKAGRDELLERAIEIISEN</sequence>